<organism evidence="1 2">
    <name type="scientific">Candidatus Fimicola merdigallinarum</name>
    <dbReference type="NCBI Taxonomy" id="2840819"/>
    <lineage>
        <taxon>Bacteria</taxon>
        <taxon>Bacillati</taxon>
        <taxon>Bacillota</taxon>
        <taxon>Clostridia</taxon>
        <taxon>Lachnospirales</taxon>
        <taxon>Lachnospiraceae</taxon>
        <taxon>Lachnospiraceae incertae sedis</taxon>
        <taxon>Candidatus Fimicola</taxon>
    </lineage>
</organism>
<dbReference type="GO" id="GO:0008817">
    <property type="term" value="F:corrinoid adenosyltransferase activity"/>
    <property type="evidence" value="ECO:0007669"/>
    <property type="project" value="InterPro"/>
</dbReference>
<dbReference type="Gene3D" id="3.40.50.300">
    <property type="entry name" value="P-loop containing nucleotide triphosphate hydrolases"/>
    <property type="match status" value="1"/>
</dbReference>
<evidence type="ECO:0000313" key="2">
    <source>
        <dbReference type="Proteomes" id="UP000823611"/>
    </source>
</evidence>
<dbReference type="PANTHER" id="PTHR46638">
    <property type="entry name" value="CORRINOID ADENOSYLTRANSFERASE"/>
    <property type="match status" value="1"/>
</dbReference>
<sequence length="171" mass="19128">MLVLTGEGKGKTSSALGMVIRALGWGKKVCVLQFFKSPEYECGERIFLEKCGVEIHPLGIGFSWLKTEEEQRDAIRNGWAKTLEKLSSDYDMVVIDEIINVFSQKNVKIDDILTEEDLKNALEKYSVDKDIILTGRGCGEILKSVADTVTEMVNVKHGYEEGLEACKGIEY</sequence>
<reference evidence="1" key="2">
    <citation type="journal article" date="2021" name="PeerJ">
        <title>Extensive microbial diversity within the chicken gut microbiome revealed by metagenomics and culture.</title>
        <authorList>
            <person name="Gilroy R."/>
            <person name="Ravi A."/>
            <person name="Getino M."/>
            <person name="Pursley I."/>
            <person name="Horton D.L."/>
            <person name="Alikhan N.F."/>
            <person name="Baker D."/>
            <person name="Gharbi K."/>
            <person name="Hall N."/>
            <person name="Watson M."/>
            <person name="Adriaenssens E.M."/>
            <person name="Foster-Nyarko E."/>
            <person name="Jarju S."/>
            <person name="Secka A."/>
            <person name="Antonio M."/>
            <person name="Oren A."/>
            <person name="Chaudhuri R.R."/>
            <person name="La Ragione R."/>
            <person name="Hildebrand F."/>
            <person name="Pallen M.J."/>
        </authorList>
    </citation>
    <scope>NUCLEOTIDE SEQUENCE</scope>
    <source>
        <strain evidence="1">F6-4510</strain>
    </source>
</reference>
<dbReference type="EMBL" id="JADIMX010000117">
    <property type="protein sequence ID" value="MBO8434908.1"/>
    <property type="molecule type" value="Genomic_DNA"/>
</dbReference>
<gene>
    <name evidence="1" type="ORF">IAC55_06275</name>
</gene>
<dbReference type="Pfam" id="PF02572">
    <property type="entry name" value="CobA_CobO_BtuR"/>
    <property type="match status" value="1"/>
</dbReference>
<dbReference type="InterPro" id="IPR003724">
    <property type="entry name" value="CblAdoTrfase_CobA"/>
</dbReference>
<dbReference type="PANTHER" id="PTHR46638:SF1">
    <property type="entry name" value="CORRINOID ADENOSYLTRANSFERASE"/>
    <property type="match status" value="1"/>
</dbReference>
<dbReference type="InterPro" id="IPR027417">
    <property type="entry name" value="P-loop_NTPase"/>
</dbReference>
<evidence type="ECO:0000313" key="1">
    <source>
        <dbReference type="EMBL" id="MBO8434908.1"/>
    </source>
</evidence>
<dbReference type="GO" id="GO:0009236">
    <property type="term" value="P:cobalamin biosynthetic process"/>
    <property type="evidence" value="ECO:0007669"/>
    <property type="project" value="InterPro"/>
</dbReference>
<dbReference type="SUPFAM" id="SSF52540">
    <property type="entry name" value="P-loop containing nucleoside triphosphate hydrolases"/>
    <property type="match status" value="1"/>
</dbReference>
<name>A0A9D9DXW1_9FIRM</name>
<proteinExistence type="predicted"/>
<dbReference type="GO" id="GO:0005524">
    <property type="term" value="F:ATP binding"/>
    <property type="evidence" value="ECO:0007669"/>
    <property type="project" value="InterPro"/>
</dbReference>
<protein>
    <submittedName>
        <fullName evidence="1">Cob(I)yrinic acid a,c-diamide adenosyltransferase</fullName>
    </submittedName>
</protein>
<dbReference type="AlphaFoldDB" id="A0A9D9DXW1"/>
<dbReference type="Proteomes" id="UP000823611">
    <property type="component" value="Unassembled WGS sequence"/>
</dbReference>
<reference evidence="1" key="1">
    <citation type="submission" date="2020-10" db="EMBL/GenBank/DDBJ databases">
        <authorList>
            <person name="Gilroy R."/>
        </authorList>
    </citation>
    <scope>NUCLEOTIDE SEQUENCE</scope>
    <source>
        <strain evidence="1">F6-4510</strain>
    </source>
</reference>
<comment type="caution">
    <text evidence="1">The sequence shown here is derived from an EMBL/GenBank/DDBJ whole genome shotgun (WGS) entry which is preliminary data.</text>
</comment>
<accession>A0A9D9DXW1</accession>
<dbReference type="PIRSF" id="PIRSF015617">
    <property type="entry name" value="Adensltrnsf_CobA"/>
    <property type="match status" value="1"/>
</dbReference>